<comment type="subcellular location">
    <subcellularLocation>
        <location evidence="1 9">Cell membrane</location>
        <topology evidence="1 9">Multi-pass membrane protein</topology>
    </subcellularLocation>
</comment>
<dbReference type="SUPFAM" id="SSF56317">
    <property type="entry name" value="Carbon-nitrogen hydrolase"/>
    <property type="match status" value="1"/>
</dbReference>
<dbReference type="Proteomes" id="UP001063350">
    <property type="component" value="Chromosome"/>
</dbReference>
<keyword evidence="6 9" id="KW-1133">Transmembrane helix</keyword>
<evidence type="ECO:0000256" key="1">
    <source>
        <dbReference type="ARBA" id="ARBA00004651"/>
    </source>
</evidence>
<feature type="transmembrane region" description="Helical" evidence="9">
    <location>
        <begin position="83"/>
        <end position="115"/>
    </location>
</feature>
<feature type="transmembrane region" description="Helical" evidence="9">
    <location>
        <begin position="208"/>
        <end position="225"/>
    </location>
</feature>
<dbReference type="PANTHER" id="PTHR38686:SF1">
    <property type="entry name" value="APOLIPOPROTEIN N-ACYLTRANSFERASE"/>
    <property type="match status" value="1"/>
</dbReference>
<dbReference type="KEGG" id="ddu:GF1_02830"/>
<dbReference type="InterPro" id="IPR036526">
    <property type="entry name" value="C-N_Hydrolase_sf"/>
</dbReference>
<feature type="domain" description="CN hydrolase" evidence="10">
    <location>
        <begin position="245"/>
        <end position="495"/>
    </location>
</feature>
<sequence length="527" mass="58853">MVPSSSPVRLTGSALATAALLSLAMPGGAGAWMLLFVAFIPLLGISLHQTPRRAAFFGLVGGLVYHLVLLYWIVIVLGRYGGLPLWVAVPVLLVLALYMALYWGLFCLLLSFFAGRHFYRERPLSTMVWMAPLLWTGLEYGRGLLFSGFPWMDIGYGLAGQPGLIQAADLGGHYLVGFWLMLANSLIFYFVHRQRPGVEWNRRREQRVMMGLCCFFVFVAGYSLLRYRMLAPLVQRTLQARITVVQGNISQDRKWTPAFKASTVAAYERLSRQALDEHTSELVAWPETALPFYPQDDPLAARLYDFTRRENAWLLTGAPTYRRLAGQGPAGRDRITFFNSALLISPSGIVTGRYDKQHLVPFGEYVPLKKFLPFLEPVVESVGDFSPGTSLEPLAVGDMKIGVLICFESIFPELARQEVLRGANILVNLTNDAWYGRSSAPHQTFAMAIFRAVENRRSLVRAANTGISGFVDPLGNVLARTGLFEAAALTGNVPMYREQTLFTRSGYRFGAVCLAMIPTLLIFWRRR</sequence>
<dbReference type="CDD" id="cd07571">
    <property type="entry name" value="ALP_N-acyl_transferase"/>
    <property type="match status" value="1"/>
</dbReference>
<dbReference type="HAMAP" id="MF_01148">
    <property type="entry name" value="Lnt"/>
    <property type="match status" value="1"/>
</dbReference>
<dbReference type="Gene3D" id="3.60.110.10">
    <property type="entry name" value="Carbon-nitrogen hydrolase"/>
    <property type="match status" value="1"/>
</dbReference>
<feature type="transmembrane region" description="Helical" evidence="9">
    <location>
        <begin position="20"/>
        <end position="43"/>
    </location>
</feature>
<feature type="transmembrane region" description="Helical" evidence="9">
    <location>
        <begin position="506"/>
        <end position="524"/>
    </location>
</feature>
<dbReference type="EMBL" id="AP024233">
    <property type="protein sequence ID" value="BCO07907.1"/>
    <property type="molecule type" value="Genomic_DNA"/>
</dbReference>
<keyword evidence="12" id="KW-1185">Reference proteome</keyword>
<evidence type="ECO:0000256" key="7">
    <source>
        <dbReference type="ARBA" id="ARBA00023136"/>
    </source>
</evidence>
<dbReference type="PANTHER" id="PTHR38686">
    <property type="entry name" value="APOLIPOPROTEIN N-ACYLTRANSFERASE"/>
    <property type="match status" value="1"/>
</dbReference>
<evidence type="ECO:0000256" key="9">
    <source>
        <dbReference type="HAMAP-Rule" id="MF_01148"/>
    </source>
</evidence>
<dbReference type="AlphaFoldDB" id="A0A915U001"/>
<feature type="transmembrane region" description="Helical" evidence="9">
    <location>
        <begin position="127"/>
        <end position="152"/>
    </location>
</feature>
<dbReference type="EC" id="2.3.1.269" evidence="9"/>
<proteinExistence type="inferred from homology"/>
<dbReference type="NCBIfam" id="TIGR00546">
    <property type="entry name" value="lnt"/>
    <property type="match status" value="1"/>
</dbReference>
<comment type="similarity">
    <text evidence="2 9">Belongs to the CN hydrolase family. Apolipoprotein N-acyltransferase subfamily.</text>
</comment>
<name>A0A915U001_9BACT</name>
<evidence type="ECO:0000256" key="6">
    <source>
        <dbReference type="ARBA" id="ARBA00022989"/>
    </source>
</evidence>
<keyword evidence="4 9" id="KW-0808">Transferase</keyword>
<evidence type="ECO:0000256" key="2">
    <source>
        <dbReference type="ARBA" id="ARBA00010065"/>
    </source>
</evidence>
<comment type="function">
    <text evidence="9">Catalyzes the phospholipid dependent N-acylation of the N-terminal cysteine of apolipoprotein, the last step in lipoprotein maturation.</text>
</comment>
<keyword evidence="3 9" id="KW-1003">Cell membrane</keyword>
<evidence type="ECO:0000256" key="4">
    <source>
        <dbReference type="ARBA" id="ARBA00022679"/>
    </source>
</evidence>
<dbReference type="GO" id="GO:0005886">
    <property type="term" value="C:plasma membrane"/>
    <property type="evidence" value="ECO:0007669"/>
    <property type="project" value="UniProtKB-SubCell"/>
</dbReference>
<protein>
    <recommendedName>
        <fullName evidence="9">Apolipoprotein N-acyltransferase</fullName>
        <shortName evidence="9">ALP N-acyltransferase</shortName>
        <ecNumber evidence="9">2.3.1.269</ecNumber>
    </recommendedName>
</protein>
<organism evidence="11 12">
    <name type="scientific">Desulfolithobacter dissulfuricans</name>
    <dbReference type="NCBI Taxonomy" id="2795293"/>
    <lineage>
        <taxon>Bacteria</taxon>
        <taxon>Pseudomonadati</taxon>
        <taxon>Thermodesulfobacteriota</taxon>
        <taxon>Desulfobulbia</taxon>
        <taxon>Desulfobulbales</taxon>
        <taxon>Desulfobulbaceae</taxon>
        <taxon>Desulfolithobacter</taxon>
    </lineage>
</organism>
<dbReference type="GO" id="GO:0042158">
    <property type="term" value="P:lipoprotein biosynthetic process"/>
    <property type="evidence" value="ECO:0007669"/>
    <property type="project" value="UniProtKB-UniRule"/>
</dbReference>
<comment type="catalytic activity">
    <reaction evidence="9">
        <text>N-terminal S-1,2-diacyl-sn-glyceryl-L-cysteinyl-[lipoprotein] + a glycerophospholipid = N-acyl-S-1,2-diacyl-sn-glyceryl-L-cysteinyl-[lipoprotein] + a 2-acyl-sn-glycero-3-phospholipid + H(+)</text>
        <dbReference type="Rhea" id="RHEA:48228"/>
        <dbReference type="Rhea" id="RHEA-COMP:14681"/>
        <dbReference type="Rhea" id="RHEA-COMP:14684"/>
        <dbReference type="ChEBI" id="CHEBI:15378"/>
        <dbReference type="ChEBI" id="CHEBI:136912"/>
        <dbReference type="ChEBI" id="CHEBI:140656"/>
        <dbReference type="ChEBI" id="CHEBI:140657"/>
        <dbReference type="ChEBI" id="CHEBI:140660"/>
        <dbReference type="EC" id="2.3.1.269"/>
    </reaction>
</comment>
<dbReference type="GO" id="GO:0016410">
    <property type="term" value="F:N-acyltransferase activity"/>
    <property type="evidence" value="ECO:0007669"/>
    <property type="project" value="UniProtKB-UniRule"/>
</dbReference>
<accession>A0A915U001</accession>
<dbReference type="InterPro" id="IPR003010">
    <property type="entry name" value="C-N_Hydrolase"/>
</dbReference>
<dbReference type="InterPro" id="IPR004563">
    <property type="entry name" value="Apolipo_AcylTrfase"/>
</dbReference>
<keyword evidence="5 9" id="KW-0812">Transmembrane</keyword>
<evidence type="ECO:0000313" key="11">
    <source>
        <dbReference type="EMBL" id="BCO07907.1"/>
    </source>
</evidence>
<evidence type="ECO:0000259" key="10">
    <source>
        <dbReference type="PROSITE" id="PS50263"/>
    </source>
</evidence>
<feature type="transmembrane region" description="Helical" evidence="9">
    <location>
        <begin position="55"/>
        <end position="77"/>
    </location>
</feature>
<evidence type="ECO:0000256" key="3">
    <source>
        <dbReference type="ARBA" id="ARBA00022475"/>
    </source>
</evidence>
<dbReference type="Pfam" id="PF20154">
    <property type="entry name" value="LNT_N"/>
    <property type="match status" value="1"/>
</dbReference>
<reference evidence="11" key="1">
    <citation type="submission" date="2020-12" db="EMBL/GenBank/DDBJ databases">
        <title>Desulfobium dissulfuricans gen. nov., sp. nov., a novel mesophilic, sulfate-reducing bacterium isolated from a deep-sea hydrothermal vent.</title>
        <authorList>
            <person name="Hashimoto Y."/>
            <person name="Tame A."/>
            <person name="Sawayama S."/>
            <person name="Miyazaki J."/>
            <person name="Takai K."/>
            <person name="Nakagawa S."/>
        </authorList>
    </citation>
    <scope>NUCLEOTIDE SEQUENCE</scope>
    <source>
        <strain evidence="11">GF1</strain>
    </source>
</reference>
<keyword evidence="7 9" id="KW-0472">Membrane</keyword>
<dbReference type="Pfam" id="PF00795">
    <property type="entry name" value="CN_hydrolase"/>
    <property type="match status" value="1"/>
</dbReference>
<comment type="pathway">
    <text evidence="9">Protein modification; lipoprotein biosynthesis (N-acyl transfer).</text>
</comment>
<evidence type="ECO:0000256" key="8">
    <source>
        <dbReference type="ARBA" id="ARBA00023315"/>
    </source>
</evidence>
<keyword evidence="8 9" id="KW-0012">Acyltransferase</keyword>
<dbReference type="PROSITE" id="PS50263">
    <property type="entry name" value="CN_HYDROLASE"/>
    <property type="match status" value="1"/>
</dbReference>
<evidence type="ECO:0000313" key="12">
    <source>
        <dbReference type="Proteomes" id="UP001063350"/>
    </source>
</evidence>
<dbReference type="RefSeq" id="WP_267927843.1">
    <property type="nucleotide sequence ID" value="NZ_AP024233.1"/>
</dbReference>
<evidence type="ECO:0000256" key="5">
    <source>
        <dbReference type="ARBA" id="ARBA00022692"/>
    </source>
</evidence>
<gene>
    <name evidence="11" type="primary">cutE</name>
    <name evidence="9" type="synonym">lnt</name>
    <name evidence="11" type="ORF">GF1_02830</name>
</gene>
<feature type="transmembrane region" description="Helical" evidence="9">
    <location>
        <begin position="172"/>
        <end position="192"/>
    </location>
</feature>
<dbReference type="InterPro" id="IPR045378">
    <property type="entry name" value="LNT_N"/>
</dbReference>